<evidence type="ECO:0000256" key="1">
    <source>
        <dbReference type="SAM" id="MobiDB-lite"/>
    </source>
</evidence>
<proteinExistence type="predicted"/>
<keyword evidence="3" id="KW-1185">Reference proteome</keyword>
<sequence length="257" mass="28160">MYRQQKLELALLTAQNGTANLPVRDSPVCMKVPSIQELKIGQNLALSDAIEVQPCSPINAGKTAFSLPLHLVTSGLINMSLDCVGSRTQAARQGRGVMGRIANIRLAEWESAPESLAGARNVLISRCHERPRWMQVGVGVRGKVSNQHHIKSARPPRTASLVFPAKSKVGESGVRETASRVTPPDVWHSLFQEGQAQPLLLVLPTFPPLDPRLGSLRFTICIPFAHIWGEGLRLQAQPPDHDAQNMRESQRNLTLSN</sequence>
<accession>A0AAJ0HMK4</accession>
<dbReference type="AlphaFoldDB" id="A0AAJ0HMK4"/>
<feature type="region of interest" description="Disordered" evidence="1">
    <location>
        <begin position="238"/>
        <end position="257"/>
    </location>
</feature>
<dbReference type="EMBL" id="JAUIQD010000003">
    <property type="protein sequence ID" value="KAK3357637.1"/>
    <property type="molecule type" value="Genomic_DNA"/>
</dbReference>
<reference evidence="2" key="1">
    <citation type="journal article" date="2023" name="Mol. Phylogenet. Evol.">
        <title>Genome-scale phylogeny and comparative genomics of the fungal order Sordariales.</title>
        <authorList>
            <person name="Hensen N."/>
            <person name="Bonometti L."/>
            <person name="Westerberg I."/>
            <person name="Brannstrom I.O."/>
            <person name="Guillou S."/>
            <person name="Cros-Aarteil S."/>
            <person name="Calhoun S."/>
            <person name="Haridas S."/>
            <person name="Kuo A."/>
            <person name="Mondo S."/>
            <person name="Pangilinan J."/>
            <person name="Riley R."/>
            <person name="LaButti K."/>
            <person name="Andreopoulos B."/>
            <person name="Lipzen A."/>
            <person name="Chen C."/>
            <person name="Yan M."/>
            <person name="Daum C."/>
            <person name="Ng V."/>
            <person name="Clum A."/>
            <person name="Steindorff A."/>
            <person name="Ohm R.A."/>
            <person name="Martin F."/>
            <person name="Silar P."/>
            <person name="Natvig D.O."/>
            <person name="Lalanne C."/>
            <person name="Gautier V."/>
            <person name="Ament-Velasquez S.L."/>
            <person name="Kruys A."/>
            <person name="Hutchinson M.I."/>
            <person name="Powell A.J."/>
            <person name="Barry K."/>
            <person name="Miller A.N."/>
            <person name="Grigoriev I.V."/>
            <person name="Debuchy R."/>
            <person name="Gladieux P."/>
            <person name="Hiltunen Thoren M."/>
            <person name="Johannesson H."/>
        </authorList>
    </citation>
    <scope>NUCLEOTIDE SEQUENCE</scope>
    <source>
        <strain evidence="2">CBS 955.72</strain>
    </source>
</reference>
<feature type="compositionally biased region" description="Basic and acidic residues" evidence="1">
    <location>
        <begin position="239"/>
        <end position="250"/>
    </location>
</feature>
<evidence type="ECO:0000313" key="3">
    <source>
        <dbReference type="Proteomes" id="UP001275084"/>
    </source>
</evidence>
<name>A0AAJ0HMK4_9PEZI</name>
<reference evidence="2" key="2">
    <citation type="submission" date="2023-06" db="EMBL/GenBank/DDBJ databases">
        <authorList>
            <consortium name="Lawrence Berkeley National Laboratory"/>
            <person name="Haridas S."/>
            <person name="Hensen N."/>
            <person name="Bonometti L."/>
            <person name="Westerberg I."/>
            <person name="Brannstrom I.O."/>
            <person name="Guillou S."/>
            <person name="Cros-Aarteil S."/>
            <person name="Calhoun S."/>
            <person name="Kuo A."/>
            <person name="Mondo S."/>
            <person name="Pangilinan J."/>
            <person name="Riley R."/>
            <person name="Labutti K."/>
            <person name="Andreopoulos B."/>
            <person name="Lipzen A."/>
            <person name="Chen C."/>
            <person name="Yanf M."/>
            <person name="Daum C."/>
            <person name="Ng V."/>
            <person name="Clum A."/>
            <person name="Steindorff A."/>
            <person name="Ohm R."/>
            <person name="Martin F."/>
            <person name="Silar P."/>
            <person name="Natvig D."/>
            <person name="Lalanne C."/>
            <person name="Gautier V."/>
            <person name="Ament-Velasquez S.L."/>
            <person name="Kruys A."/>
            <person name="Hutchinson M.I."/>
            <person name="Powell A.J."/>
            <person name="Barry K."/>
            <person name="Miller A.N."/>
            <person name="Grigoriev I.V."/>
            <person name="Debuchy R."/>
            <person name="Gladieux P."/>
            <person name="Thoren M.H."/>
            <person name="Johannesson H."/>
        </authorList>
    </citation>
    <scope>NUCLEOTIDE SEQUENCE</scope>
    <source>
        <strain evidence="2">CBS 955.72</strain>
    </source>
</reference>
<organism evidence="2 3">
    <name type="scientific">Lasiosphaeria hispida</name>
    <dbReference type="NCBI Taxonomy" id="260671"/>
    <lineage>
        <taxon>Eukaryota</taxon>
        <taxon>Fungi</taxon>
        <taxon>Dikarya</taxon>
        <taxon>Ascomycota</taxon>
        <taxon>Pezizomycotina</taxon>
        <taxon>Sordariomycetes</taxon>
        <taxon>Sordariomycetidae</taxon>
        <taxon>Sordariales</taxon>
        <taxon>Lasiosphaeriaceae</taxon>
        <taxon>Lasiosphaeria</taxon>
    </lineage>
</organism>
<gene>
    <name evidence="2" type="ORF">B0T25DRAFT_165021</name>
</gene>
<evidence type="ECO:0000313" key="2">
    <source>
        <dbReference type="EMBL" id="KAK3357637.1"/>
    </source>
</evidence>
<comment type="caution">
    <text evidence="2">The sequence shown here is derived from an EMBL/GenBank/DDBJ whole genome shotgun (WGS) entry which is preliminary data.</text>
</comment>
<protein>
    <submittedName>
        <fullName evidence="2">Uncharacterized protein</fullName>
    </submittedName>
</protein>
<dbReference type="Proteomes" id="UP001275084">
    <property type="component" value="Unassembled WGS sequence"/>
</dbReference>